<feature type="region of interest" description="Disordered" evidence="2">
    <location>
        <begin position="1"/>
        <end position="81"/>
    </location>
</feature>
<feature type="coiled-coil region" evidence="1">
    <location>
        <begin position="250"/>
        <end position="277"/>
    </location>
</feature>
<comment type="caution">
    <text evidence="3">The sequence shown here is derived from an EMBL/GenBank/DDBJ whole genome shotgun (WGS) entry which is preliminary data.</text>
</comment>
<name>A0A5N6K4V9_MONLA</name>
<evidence type="ECO:0000313" key="3">
    <source>
        <dbReference type="EMBL" id="KAB8297353.1"/>
    </source>
</evidence>
<evidence type="ECO:0000256" key="1">
    <source>
        <dbReference type="SAM" id="Coils"/>
    </source>
</evidence>
<keyword evidence="4" id="KW-1185">Reference proteome</keyword>
<accession>A0A5N6K4V9</accession>
<dbReference type="EMBL" id="VIGI01000008">
    <property type="protein sequence ID" value="KAB8297353.1"/>
    <property type="molecule type" value="Genomic_DNA"/>
</dbReference>
<keyword evidence="1" id="KW-0175">Coiled coil</keyword>
<evidence type="ECO:0000256" key="2">
    <source>
        <dbReference type="SAM" id="MobiDB-lite"/>
    </source>
</evidence>
<sequence length="329" mass="37532">MGNKNKKTKPTNTGMSSNSSTSSTNKSEDPTVEDPMDLLQKLTTYIQREEKDSSTSKREIQALKQQLQESQDETRTSKLSTKTLEKAAKELRDINKTQAEVTEYLVKDLQEEGLKYQKHKVVSQGVELKELGEEHGREIMILENQLSSMRQEFQVAKRESEELQNSNRISDDPAMENQPRQNAQIHLSEDEDDAGNLLAATSSALEESRTASNQPFENKDNFDIALILRWNTKPRDEVSIQQIQVTNALEQKMDEKISLLQEQLAIAKTEMSKEQMKTLRNQESIIVSHNMVIADEDASQIFSAMCQEYNDAAESDKKCRKVEWKKISV</sequence>
<feature type="compositionally biased region" description="Basic and acidic residues" evidence="2">
    <location>
        <begin position="47"/>
        <end position="61"/>
    </location>
</feature>
<evidence type="ECO:0000313" key="4">
    <source>
        <dbReference type="Proteomes" id="UP000326757"/>
    </source>
</evidence>
<dbReference type="Proteomes" id="UP000326757">
    <property type="component" value="Unassembled WGS sequence"/>
</dbReference>
<feature type="region of interest" description="Disordered" evidence="2">
    <location>
        <begin position="156"/>
        <end position="180"/>
    </location>
</feature>
<organism evidence="3 4">
    <name type="scientific">Monilinia laxa</name>
    <name type="common">Brown rot fungus</name>
    <name type="synonym">Sclerotinia laxa</name>
    <dbReference type="NCBI Taxonomy" id="61186"/>
    <lineage>
        <taxon>Eukaryota</taxon>
        <taxon>Fungi</taxon>
        <taxon>Dikarya</taxon>
        <taxon>Ascomycota</taxon>
        <taxon>Pezizomycotina</taxon>
        <taxon>Leotiomycetes</taxon>
        <taxon>Helotiales</taxon>
        <taxon>Sclerotiniaceae</taxon>
        <taxon>Monilinia</taxon>
    </lineage>
</organism>
<reference evidence="3 4" key="1">
    <citation type="submission" date="2019-06" db="EMBL/GenBank/DDBJ databases">
        <title>Genome Sequence of the Brown Rot Fungal Pathogen Monilinia laxa.</title>
        <authorList>
            <person name="De Miccolis Angelini R.M."/>
            <person name="Landi L."/>
            <person name="Abate D."/>
            <person name="Pollastro S."/>
            <person name="Romanazzi G."/>
            <person name="Faretra F."/>
        </authorList>
    </citation>
    <scope>NUCLEOTIDE SEQUENCE [LARGE SCALE GENOMIC DNA]</scope>
    <source>
        <strain evidence="3 4">Mlax316</strain>
    </source>
</reference>
<proteinExistence type="predicted"/>
<protein>
    <submittedName>
        <fullName evidence="3">Uncharacterized protein</fullName>
    </submittedName>
</protein>
<dbReference type="OrthoDB" id="3548420at2759"/>
<dbReference type="AlphaFoldDB" id="A0A5N6K4V9"/>
<gene>
    <name evidence="3" type="ORF">EYC80_002699</name>
</gene>
<feature type="compositionally biased region" description="Low complexity" evidence="2">
    <location>
        <begin position="10"/>
        <end position="25"/>
    </location>
</feature>